<dbReference type="GeneID" id="40100717"/>
<evidence type="ECO:0000313" key="5">
    <source>
        <dbReference type="Proteomes" id="UP000317227"/>
    </source>
</evidence>
<dbReference type="Proteomes" id="UP000240931">
    <property type="component" value="Segment"/>
</dbReference>
<evidence type="ECO:0000259" key="1">
    <source>
        <dbReference type="PROSITE" id="PS50164"/>
    </source>
</evidence>
<accession>A0A2C9CXT1</accession>
<dbReference type="PROSITE" id="PS50164">
    <property type="entry name" value="GIY_YIG"/>
    <property type="match status" value="1"/>
</dbReference>
<dbReference type="CDD" id="cd10440">
    <property type="entry name" value="GIY-YIG_COG3680"/>
    <property type="match status" value="1"/>
</dbReference>
<dbReference type="Proteomes" id="UP000317227">
    <property type="component" value="Segment"/>
</dbReference>
<evidence type="ECO:0000313" key="2">
    <source>
        <dbReference type="EMBL" id="SOK58576.1"/>
    </source>
</evidence>
<evidence type="ECO:0000313" key="4">
    <source>
        <dbReference type="Proteomes" id="UP000240931"/>
    </source>
</evidence>
<reference evidence="3 5" key="3">
    <citation type="submission" date="2019-06" db="EMBL/GenBank/DDBJ databases">
        <authorList>
            <person name="Bower L."/>
            <person name="Leinonen R."/>
        </authorList>
    </citation>
    <scope>NUCLEOTIDE SEQUENCE [LARGE SCALE GENOMIC DNA]</scope>
</reference>
<evidence type="ECO:0000313" key="3">
    <source>
        <dbReference type="EMBL" id="VUE36345.1"/>
    </source>
</evidence>
<dbReference type="EMBL" id="LR596615">
    <property type="protein sequence ID" value="VUE36345.1"/>
    <property type="molecule type" value="Genomic_DNA"/>
</dbReference>
<protein>
    <recommendedName>
        <fullName evidence="1">GIY-YIG domain-containing protein</fullName>
    </recommendedName>
</protein>
<reference evidence="2" key="1">
    <citation type="submission" date="2017-10" db="EMBL/GenBank/DDBJ databases">
        <authorList>
            <person name="Banno H."/>
            <person name="Chua N.-H."/>
        </authorList>
    </citation>
    <scope>NUCLEOTIDE SEQUENCE [LARGE SCALE GENOMIC DNA]</scope>
</reference>
<gene>
    <name evidence="2" type="primary">g299</name>
</gene>
<dbReference type="OrthoDB" id="29358at10239"/>
<reference evidence="4" key="2">
    <citation type="submission" date="2017-10" db="EMBL/GenBank/DDBJ databases">
        <authorList>
            <person name="Skurnik M."/>
        </authorList>
    </citation>
    <scope>NUCLEOTIDE SEQUENCE [LARGE SCALE GENOMIC DNA]</scope>
</reference>
<keyword evidence="4" id="KW-1185">Reference proteome</keyword>
<dbReference type="InterPro" id="IPR000305">
    <property type="entry name" value="GIY-YIG_endonuc"/>
</dbReference>
<proteinExistence type="predicted"/>
<sequence>MKDDFYVYIWYNPENNKPFYVGKGTGKRAYDVNDKSRNAFFMRKYNKIKSTGLDPYVIIEYDNLSESDALAKEHELILKYKPTFEGGILTNLSYSTGGKSTISESTRDKLSHKSSGEKNGMARFTKEEIVECFELLIKGYSNKEVEKETNIPSHVISDLRYGKKWKTVYEIYKNKLVNLKISGLNKYNLSFEDKVNIIHDIATRDKNTQLKDIAKKYNVKETMIVSINLKRQWKNIWQYYLDKKS</sequence>
<dbReference type="EMBL" id="LT960551">
    <property type="protein sequence ID" value="SOK58576.1"/>
    <property type="molecule type" value="Genomic_DNA"/>
</dbReference>
<dbReference type="KEGG" id="vg:40100717"/>
<feature type="domain" description="GIY-YIG" evidence="1">
    <location>
        <begin position="3"/>
        <end position="86"/>
    </location>
</feature>
<dbReference type="RefSeq" id="YP_009623909.1">
    <property type="nucleotide sequence ID" value="NC_042116.1"/>
</dbReference>
<organism evidence="2 4">
    <name type="scientific">Yersinia phage fHe-Yen9-04</name>
    <dbReference type="NCBI Taxonomy" id="2052742"/>
    <lineage>
        <taxon>Viruses</taxon>
        <taxon>Duplodnaviria</taxon>
        <taxon>Heunggongvirae</taxon>
        <taxon>Uroviricota</taxon>
        <taxon>Caudoviricetes</taxon>
        <taxon>Eneladusvirus</taxon>
        <taxon>Eneladusvirus Yen904</taxon>
    </lineage>
</organism>
<name>A0A2C9CXT1_9CAUD</name>